<dbReference type="InterPro" id="IPR036396">
    <property type="entry name" value="Cyt_P450_sf"/>
</dbReference>
<feature type="transmembrane region" description="Helical" evidence="14">
    <location>
        <begin position="12"/>
        <end position="29"/>
    </location>
</feature>
<dbReference type="Proteomes" id="UP000076881">
    <property type="component" value="Unassembled WGS sequence"/>
</dbReference>
<evidence type="ECO:0000256" key="6">
    <source>
        <dbReference type="ARBA" id="ARBA00022723"/>
    </source>
</evidence>
<proteinExistence type="inferred from homology"/>
<dbReference type="STRING" id="1081108.A0A168G305"/>
<protein>
    <submittedName>
        <fullName evidence="15">N-alkane-inducible cytochrome P450</fullName>
    </submittedName>
</protein>
<dbReference type="InterPro" id="IPR002974">
    <property type="entry name" value="Cyt_P450_E_CYP52_ascomycetes"/>
</dbReference>
<comment type="subcellular location">
    <subcellularLocation>
        <location evidence="2">Membrane</location>
        <topology evidence="2">Single-pass membrane protein</topology>
    </subcellularLocation>
</comment>
<comment type="similarity">
    <text evidence="3 13">Belongs to the cytochrome P450 family.</text>
</comment>
<evidence type="ECO:0000256" key="5">
    <source>
        <dbReference type="ARBA" id="ARBA00022692"/>
    </source>
</evidence>
<keyword evidence="6 12" id="KW-0479">Metal-binding</keyword>
<dbReference type="Pfam" id="PF00067">
    <property type="entry name" value="p450"/>
    <property type="match status" value="1"/>
</dbReference>
<dbReference type="PRINTS" id="PR00464">
    <property type="entry name" value="EP450II"/>
</dbReference>
<keyword evidence="11 14" id="KW-0472">Membrane</keyword>
<dbReference type="PANTHER" id="PTHR24287">
    <property type="entry name" value="P450, PUTATIVE (EUROFUNG)-RELATED"/>
    <property type="match status" value="1"/>
</dbReference>
<dbReference type="SUPFAM" id="SSF48264">
    <property type="entry name" value="Cytochrome P450"/>
    <property type="match status" value="1"/>
</dbReference>
<dbReference type="CDD" id="cd11063">
    <property type="entry name" value="CYP52"/>
    <property type="match status" value="1"/>
</dbReference>
<dbReference type="PRINTS" id="PR01239">
    <property type="entry name" value="EP450IICYP52"/>
</dbReference>
<dbReference type="GO" id="GO:0016712">
    <property type="term" value="F:oxidoreductase activity, acting on paired donors, with incorporation or reduction of molecular oxygen, reduced flavin or flavoprotein as one donor, and incorporation of one atom of oxygen"/>
    <property type="evidence" value="ECO:0007669"/>
    <property type="project" value="InterPro"/>
</dbReference>
<dbReference type="AlphaFoldDB" id="A0A168G305"/>
<evidence type="ECO:0000256" key="4">
    <source>
        <dbReference type="ARBA" id="ARBA00022617"/>
    </source>
</evidence>
<sequence length="515" mass="58079">MTMQFFLPTGYSAPALLVVIAGAFLCIYIRRVVARARFAQLHGCRPVAKSLSKDPFLGLDALPGTIRSLVQHKMLEQNCELFNTYGNTFTLKELHKKIILTIEPENIKTVLSLRFSDFGIGHRLAAFKPLLGEGIFDTDGDHWASSRALVRPSFTRDQLADLSSLECLFQDLVAVLPRDEQTVVDLQPLFFCYTLDSATEFLFGQSAGTLKTPPGQNTFAQAFQDAQRAIIARTTLGWLSVLYRDRKASEGTRICRDFAARLVDEAFETVRNGEKEQPQHKQGELRRQKYILAHELASRTSDRKRVLDELMNVLLAGRDTTASLLSNLFFVLAQNPTIWEKLRREVSDLGQRPPTYEELRGLEYVQCCLNESLRLHPVVPRNQRQALCDTVLPLGGGKDGSSPVFVRKGTFVAYNIYAMHRRTDIYGPDAAVFRPERWREADLRPRWGYLPFNGGPRVCLGQRYALTEAGYVLVRMVQHFQKLESRELGPWEESLALTLCPRNGTSVSGACLDCA</sequence>
<keyword evidence="9 12" id="KW-0408">Iron</keyword>
<dbReference type="GO" id="GO:0020037">
    <property type="term" value="F:heme binding"/>
    <property type="evidence" value="ECO:0007669"/>
    <property type="project" value="InterPro"/>
</dbReference>
<dbReference type="InterPro" id="IPR047146">
    <property type="entry name" value="Cyt_P450_E_CYP52_fungi"/>
</dbReference>
<evidence type="ECO:0000313" key="16">
    <source>
        <dbReference type="Proteomes" id="UP000076881"/>
    </source>
</evidence>
<dbReference type="OrthoDB" id="1470350at2759"/>
<evidence type="ECO:0000256" key="10">
    <source>
        <dbReference type="ARBA" id="ARBA00023033"/>
    </source>
</evidence>
<comment type="caution">
    <text evidence="15">The sequence shown here is derived from an EMBL/GenBank/DDBJ whole genome shotgun (WGS) entry which is preliminary data.</text>
</comment>
<reference evidence="15 16" key="1">
    <citation type="journal article" date="2016" name="Genome Biol. Evol.">
        <title>Divergent and convergent evolution of fungal pathogenicity.</title>
        <authorList>
            <person name="Shang Y."/>
            <person name="Xiao G."/>
            <person name="Zheng P."/>
            <person name="Cen K."/>
            <person name="Zhan S."/>
            <person name="Wang C."/>
        </authorList>
    </citation>
    <scope>NUCLEOTIDE SEQUENCE [LARGE SCALE GENOMIC DNA]</scope>
    <source>
        <strain evidence="15 16">RCEF 1005</strain>
    </source>
</reference>
<evidence type="ECO:0000256" key="3">
    <source>
        <dbReference type="ARBA" id="ARBA00010617"/>
    </source>
</evidence>
<evidence type="ECO:0000256" key="12">
    <source>
        <dbReference type="PIRSR" id="PIRSR602402-1"/>
    </source>
</evidence>
<dbReference type="GO" id="GO:0016020">
    <property type="term" value="C:membrane"/>
    <property type="evidence" value="ECO:0007669"/>
    <property type="project" value="UniProtKB-SubCell"/>
</dbReference>
<keyword evidence="10 13" id="KW-0503">Monooxygenase</keyword>
<evidence type="ECO:0000256" key="11">
    <source>
        <dbReference type="ARBA" id="ARBA00023136"/>
    </source>
</evidence>
<evidence type="ECO:0000256" key="7">
    <source>
        <dbReference type="ARBA" id="ARBA00022989"/>
    </source>
</evidence>
<dbReference type="InterPro" id="IPR001128">
    <property type="entry name" value="Cyt_P450"/>
</dbReference>
<evidence type="ECO:0000313" key="15">
    <source>
        <dbReference type="EMBL" id="OAA75953.1"/>
    </source>
</evidence>
<evidence type="ECO:0000256" key="1">
    <source>
        <dbReference type="ARBA" id="ARBA00001971"/>
    </source>
</evidence>
<dbReference type="InterPro" id="IPR017972">
    <property type="entry name" value="Cyt_P450_CS"/>
</dbReference>
<evidence type="ECO:0000256" key="8">
    <source>
        <dbReference type="ARBA" id="ARBA00023002"/>
    </source>
</evidence>
<name>A0A168G305_CORDF</name>
<keyword evidence="16" id="KW-1185">Reference proteome</keyword>
<dbReference type="GO" id="GO:0005506">
    <property type="term" value="F:iron ion binding"/>
    <property type="evidence" value="ECO:0007669"/>
    <property type="project" value="InterPro"/>
</dbReference>
<dbReference type="InterPro" id="IPR002402">
    <property type="entry name" value="Cyt_P450_E_grp-II"/>
</dbReference>
<accession>A0A168G305</accession>
<keyword evidence="5 14" id="KW-0812">Transmembrane</keyword>
<evidence type="ECO:0000256" key="9">
    <source>
        <dbReference type="ARBA" id="ARBA00023004"/>
    </source>
</evidence>
<keyword evidence="8 13" id="KW-0560">Oxidoreductase</keyword>
<evidence type="ECO:0000256" key="13">
    <source>
        <dbReference type="RuleBase" id="RU000461"/>
    </source>
</evidence>
<dbReference type="PROSITE" id="PS00086">
    <property type="entry name" value="CYTOCHROME_P450"/>
    <property type="match status" value="1"/>
</dbReference>
<comment type="cofactor">
    <cofactor evidence="1 12">
        <name>heme</name>
        <dbReference type="ChEBI" id="CHEBI:30413"/>
    </cofactor>
</comment>
<dbReference type="Gene3D" id="1.10.630.10">
    <property type="entry name" value="Cytochrome P450"/>
    <property type="match status" value="1"/>
</dbReference>
<dbReference type="PRINTS" id="PR00385">
    <property type="entry name" value="P450"/>
</dbReference>
<keyword evidence="4 12" id="KW-0349">Heme</keyword>
<dbReference type="PANTHER" id="PTHR24287:SF17">
    <property type="entry name" value="P450, PUTATIVE (EUROFUNG)-RELATED"/>
    <property type="match status" value="1"/>
</dbReference>
<gene>
    <name evidence="15" type="ORF">LEL_05637</name>
</gene>
<evidence type="ECO:0000256" key="2">
    <source>
        <dbReference type="ARBA" id="ARBA00004167"/>
    </source>
</evidence>
<evidence type="ECO:0000256" key="14">
    <source>
        <dbReference type="SAM" id="Phobius"/>
    </source>
</evidence>
<feature type="binding site" description="axial binding residue" evidence="12">
    <location>
        <position position="459"/>
    </location>
    <ligand>
        <name>heme</name>
        <dbReference type="ChEBI" id="CHEBI:30413"/>
    </ligand>
    <ligandPart>
        <name>Fe</name>
        <dbReference type="ChEBI" id="CHEBI:18248"/>
    </ligandPart>
</feature>
<organism evidence="15 16">
    <name type="scientific">Akanthomyces lecanii RCEF 1005</name>
    <dbReference type="NCBI Taxonomy" id="1081108"/>
    <lineage>
        <taxon>Eukaryota</taxon>
        <taxon>Fungi</taxon>
        <taxon>Dikarya</taxon>
        <taxon>Ascomycota</taxon>
        <taxon>Pezizomycotina</taxon>
        <taxon>Sordariomycetes</taxon>
        <taxon>Hypocreomycetidae</taxon>
        <taxon>Hypocreales</taxon>
        <taxon>Cordycipitaceae</taxon>
        <taxon>Akanthomyces</taxon>
        <taxon>Cordyceps confragosa</taxon>
    </lineage>
</organism>
<dbReference type="EMBL" id="AZHF01000004">
    <property type="protein sequence ID" value="OAA75953.1"/>
    <property type="molecule type" value="Genomic_DNA"/>
</dbReference>
<keyword evidence="7 14" id="KW-1133">Transmembrane helix</keyword>